<dbReference type="SMART" id="SM00355">
    <property type="entry name" value="ZnF_C2H2"/>
    <property type="match status" value="4"/>
</dbReference>
<reference evidence="10 11" key="1">
    <citation type="journal article" date="2018" name="Elife">
        <title>Firefly genomes illuminate parallel origins of bioluminescence in beetles.</title>
        <authorList>
            <person name="Fallon T.R."/>
            <person name="Lower S.E."/>
            <person name="Chang C.H."/>
            <person name="Bessho-Uehara M."/>
            <person name="Martin G.J."/>
            <person name="Bewick A.J."/>
            <person name="Behringer M."/>
            <person name="Debat H.J."/>
            <person name="Wong I."/>
            <person name="Day J.C."/>
            <person name="Suvorov A."/>
            <person name="Silva C.J."/>
            <person name="Stanger-Hall K.F."/>
            <person name="Hall D.W."/>
            <person name="Schmitz R.J."/>
            <person name="Nelson D.R."/>
            <person name="Lewis S.M."/>
            <person name="Shigenobu S."/>
            <person name="Bybee S.M."/>
            <person name="Larracuente A.M."/>
            <person name="Oba Y."/>
            <person name="Weng J.K."/>
        </authorList>
    </citation>
    <scope>NUCLEOTIDE SEQUENCE [LARGE SCALE GENOMIC DNA]</scope>
    <source>
        <strain evidence="10">1611_PpyrPB1</strain>
        <tissue evidence="10">Whole body</tissue>
    </source>
</reference>
<keyword evidence="3" id="KW-0677">Repeat</keyword>
<evidence type="ECO:0000256" key="4">
    <source>
        <dbReference type="ARBA" id="ARBA00022771"/>
    </source>
</evidence>
<dbReference type="AlphaFoldDB" id="A0A5N4A362"/>
<dbReference type="EMBL" id="VVIM01000011">
    <property type="protein sequence ID" value="KAB0791741.1"/>
    <property type="molecule type" value="Genomic_DNA"/>
</dbReference>
<evidence type="ECO:0000256" key="1">
    <source>
        <dbReference type="ARBA" id="ARBA00004123"/>
    </source>
</evidence>
<evidence type="ECO:0000256" key="3">
    <source>
        <dbReference type="ARBA" id="ARBA00022737"/>
    </source>
</evidence>
<evidence type="ECO:0000256" key="8">
    <source>
        <dbReference type="PROSITE-ProRule" id="PRU00042"/>
    </source>
</evidence>
<keyword evidence="6" id="KW-0238">DNA-binding</keyword>
<proteinExistence type="predicted"/>
<keyword evidence="11" id="KW-1185">Reference proteome</keyword>
<dbReference type="GO" id="GO:0005634">
    <property type="term" value="C:nucleus"/>
    <property type="evidence" value="ECO:0007669"/>
    <property type="project" value="UniProtKB-SubCell"/>
</dbReference>
<feature type="domain" description="C2H2-type" evidence="9">
    <location>
        <begin position="227"/>
        <end position="254"/>
    </location>
</feature>
<comment type="subcellular location">
    <subcellularLocation>
        <location evidence="1">Nucleus</location>
    </subcellularLocation>
</comment>
<dbReference type="InParanoid" id="A0A5N4A362"/>
<keyword evidence="2" id="KW-0479">Metal-binding</keyword>
<dbReference type="PROSITE" id="PS50157">
    <property type="entry name" value="ZINC_FINGER_C2H2_2"/>
    <property type="match status" value="2"/>
</dbReference>
<evidence type="ECO:0000256" key="7">
    <source>
        <dbReference type="ARBA" id="ARBA00023242"/>
    </source>
</evidence>
<keyword evidence="4 8" id="KW-0863">Zinc-finger</keyword>
<dbReference type="PANTHER" id="PTHR24392">
    <property type="entry name" value="ZINC FINGER PROTEIN"/>
    <property type="match status" value="1"/>
</dbReference>
<comment type="caution">
    <text evidence="10">The sequence shown here is derived from an EMBL/GenBank/DDBJ whole genome shotgun (WGS) entry which is preliminary data.</text>
</comment>
<dbReference type="InterPro" id="IPR013087">
    <property type="entry name" value="Znf_C2H2_type"/>
</dbReference>
<accession>A0A5N4A362</accession>
<evidence type="ECO:0000313" key="10">
    <source>
        <dbReference type="EMBL" id="KAB0791741.1"/>
    </source>
</evidence>
<dbReference type="PANTHER" id="PTHR24392:SF31">
    <property type="entry name" value="C2H2-TYPE DOMAIN-CONTAINING PROTEIN"/>
    <property type="match status" value="1"/>
</dbReference>
<dbReference type="GO" id="GO:0008270">
    <property type="term" value="F:zinc ion binding"/>
    <property type="evidence" value="ECO:0007669"/>
    <property type="project" value="UniProtKB-KW"/>
</dbReference>
<dbReference type="GO" id="GO:0003677">
    <property type="term" value="F:DNA binding"/>
    <property type="evidence" value="ECO:0007669"/>
    <property type="project" value="UniProtKB-KW"/>
</dbReference>
<dbReference type="Proteomes" id="UP000327044">
    <property type="component" value="Unassembled WGS sequence"/>
</dbReference>
<evidence type="ECO:0000313" key="11">
    <source>
        <dbReference type="Proteomes" id="UP000327044"/>
    </source>
</evidence>
<gene>
    <name evidence="10" type="ORF">PPYR_03541</name>
</gene>
<feature type="domain" description="C2H2-type" evidence="9">
    <location>
        <begin position="75"/>
        <end position="102"/>
    </location>
</feature>
<evidence type="ECO:0000256" key="6">
    <source>
        <dbReference type="ARBA" id="ARBA00023125"/>
    </source>
</evidence>
<keyword evidence="7" id="KW-0539">Nucleus</keyword>
<evidence type="ECO:0000256" key="2">
    <source>
        <dbReference type="ARBA" id="ARBA00022723"/>
    </source>
</evidence>
<sequence length="257" mass="29965">MEEDDGTPIVKIEPEQENEITSSLDGTVFVSNNTLVTIKDEITLSTQYCQLSYNENEQQQTDCSLSSNYPSSNDFKCNFCTYTADSELQLKQHREVHKGFKCYNCDFTTKNKHNLKQHCQQRCIGYLTRAKCNYGTNQKSHSQTHLVTQVSKGFKLINYNDRTKSKDNFRQKVAINFMCAKCDYGTNKKNHFVTHQVTHVKKDLKCINYNYRQSFRQSLSNRVSINYKCANCNYGTHNKHHLEKHVLTHMFQTTNFT</sequence>
<protein>
    <recommendedName>
        <fullName evidence="9">C2H2-type domain-containing protein</fullName>
    </recommendedName>
</protein>
<keyword evidence="5" id="KW-0862">Zinc</keyword>
<evidence type="ECO:0000256" key="5">
    <source>
        <dbReference type="ARBA" id="ARBA00022833"/>
    </source>
</evidence>
<organism evidence="10 11">
    <name type="scientific">Photinus pyralis</name>
    <name type="common">Common eastern firefly</name>
    <name type="synonym">Lampyris pyralis</name>
    <dbReference type="NCBI Taxonomy" id="7054"/>
    <lineage>
        <taxon>Eukaryota</taxon>
        <taxon>Metazoa</taxon>
        <taxon>Ecdysozoa</taxon>
        <taxon>Arthropoda</taxon>
        <taxon>Hexapoda</taxon>
        <taxon>Insecta</taxon>
        <taxon>Pterygota</taxon>
        <taxon>Neoptera</taxon>
        <taxon>Endopterygota</taxon>
        <taxon>Coleoptera</taxon>
        <taxon>Polyphaga</taxon>
        <taxon>Elateriformia</taxon>
        <taxon>Elateroidea</taxon>
        <taxon>Lampyridae</taxon>
        <taxon>Lampyrinae</taxon>
        <taxon>Photinus</taxon>
    </lineage>
</organism>
<name>A0A5N4A362_PHOPY</name>
<evidence type="ECO:0000259" key="9">
    <source>
        <dbReference type="PROSITE" id="PS50157"/>
    </source>
</evidence>